<feature type="transmembrane region" description="Helical" evidence="1">
    <location>
        <begin position="21"/>
        <end position="45"/>
    </location>
</feature>
<feature type="transmembrane region" description="Helical" evidence="1">
    <location>
        <begin position="57"/>
        <end position="80"/>
    </location>
</feature>
<keyword evidence="1" id="KW-0812">Transmembrane</keyword>
<dbReference type="EMBL" id="JACKSJ010000085">
    <property type="protein sequence ID" value="MCV7170420.1"/>
    <property type="molecule type" value="Genomic_DNA"/>
</dbReference>
<evidence type="ECO:0000256" key="1">
    <source>
        <dbReference type="SAM" id="Phobius"/>
    </source>
</evidence>
<keyword evidence="1" id="KW-1133">Transmembrane helix</keyword>
<reference evidence="2" key="2">
    <citation type="journal article" date="2022" name="BMC Genomics">
        <title>Comparative genome analysis of mycobacteria focusing on tRNA and non-coding RNA.</title>
        <authorList>
            <person name="Behra P.R.K."/>
            <person name="Pettersson B.M.F."/>
            <person name="Ramesh M."/>
            <person name="Das S."/>
            <person name="Dasgupta S."/>
            <person name="Kirsebom L.A."/>
        </authorList>
    </citation>
    <scope>NUCLEOTIDE SEQUENCE</scope>
    <source>
        <strain evidence="2">DSM 44615</strain>
    </source>
</reference>
<dbReference type="AlphaFoldDB" id="A0A9X2YLM3"/>
<accession>A0A9X2YLM3</accession>
<sequence length="122" mass="12818">MSNPIDADPRRRKSGDVAGTVALLVLHVLLALLFFVLSFGIAMSIDSCAYVECGDEKWIGVAMFLAIYGNVAVLLVDVVVSTVFLAKRRRTVVVPALGCVVHAALIIAAFQFAALAGPVSGS</sequence>
<comment type="caution">
    <text evidence="2">The sequence shown here is derived from an EMBL/GenBank/DDBJ whole genome shotgun (WGS) entry which is preliminary data.</text>
</comment>
<keyword evidence="3" id="KW-1185">Reference proteome</keyword>
<proteinExistence type="predicted"/>
<keyword evidence="1" id="KW-0472">Membrane</keyword>
<name>A0A9X2YLM3_9MYCO</name>
<evidence type="ECO:0000313" key="3">
    <source>
        <dbReference type="Proteomes" id="UP001140293"/>
    </source>
</evidence>
<gene>
    <name evidence="2" type="ORF">H7I41_10890</name>
</gene>
<protein>
    <submittedName>
        <fullName evidence="2">Uncharacterized protein</fullName>
    </submittedName>
</protein>
<dbReference type="Proteomes" id="UP001140293">
    <property type="component" value="Unassembled WGS sequence"/>
</dbReference>
<feature type="transmembrane region" description="Helical" evidence="1">
    <location>
        <begin position="92"/>
        <end position="116"/>
    </location>
</feature>
<evidence type="ECO:0000313" key="2">
    <source>
        <dbReference type="EMBL" id="MCV7170420.1"/>
    </source>
</evidence>
<dbReference type="RefSeq" id="WP_264012608.1">
    <property type="nucleotide sequence ID" value="NZ_JACKSJ010000085.1"/>
</dbReference>
<organism evidence="2 3">
    <name type="scientific">[Mycobacterium] manitobense</name>
    <dbReference type="NCBI Taxonomy" id="190147"/>
    <lineage>
        <taxon>Bacteria</taxon>
        <taxon>Bacillati</taxon>
        <taxon>Actinomycetota</taxon>
        <taxon>Actinomycetes</taxon>
        <taxon>Mycobacteriales</taxon>
        <taxon>Mycobacteriaceae</taxon>
        <taxon>Mycolicibacterium</taxon>
    </lineage>
</organism>
<reference evidence="2" key="1">
    <citation type="submission" date="2020-07" db="EMBL/GenBank/DDBJ databases">
        <authorList>
            <person name="Pettersson B.M.F."/>
            <person name="Behra P.R.K."/>
            <person name="Ramesh M."/>
            <person name="Das S."/>
            <person name="Dasgupta S."/>
            <person name="Kirsebom L.A."/>
        </authorList>
    </citation>
    <scope>NUCLEOTIDE SEQUENCE</scope>
    <source>
        <strain evidence="2">DSM 44615</strain>
    </source>
</reference>